<accession>A0A9X3PB26</accession>
<gene>
    <name evidence="1" type="ORF">O1R50_11630</name>
</gene>
<name>A0A9X3PB26_9ACTN</name>
<dbReference type="EMBL" id="JAPZVP010000008">
    <property type="protein sequence ID" value="MDA1360278.1"/>
    <property type="molecule type" value="Genomic_DNA"/>
</dbReference>
<dbReference type="AlphaFoldDB" id="A0A9X3PB26"/>
<evidence type="ECO:0000313" key="1">
    <source>
        <dbReference type="EMBL" id="MDA1360278.1"/>
    </source>
</evidence>
<sequence length="97" mass="10490">MPKVDPETIRQLGTNIKSNVTPTLEEANELLPNLRGIDQALYTSVDPSLAMVYTTAVSYMNEMVQGAAECFQTMNDNLEGCATAWEDADAAGAADFK</sequence>
<dbReference type="Proteomes" id="UP001146067">
    <property type="component" value="Unassembled WGS sequence"/>
</dbReference>
<protein>
    <recommendedName>
        <fullName evidence="3">Excreted virulence factor EspC, type VII ESX diderm</fullName>
    </recommendedName>
</protein>
<comment type="caution">
    <text evidence="1">The sequence shown here is derived from an EMBL/GenBank/DDBJ whole genome shotgun (WGS) entry which is preliminary data.</text>
</comment>
<evidence type="ECO:0008006" key="3">
    <source>
        <dbReference type="Google" id="ProtNLM"/>
    </source>
</evidence>
<proteinExistence type="predicted"/>
<organism evidence="1 2">
    <name type="scientific">Glycomyces luteolus</name>
    <dbReference type="NCBI Taxonomy" id="2670330"/>
    <lineage>
        <taxon>Bacteria</taxon>
        <taxon>Bacillati</taxon>
        <taxon>Actinomycetota</taxon>
        <taxon>Actinomycetes</taxon>
        <taxon>Glycomycetales</taxon>
        <taxon>Glycomycetaceae</taxon>
        <taxon>Glycomyces</taxon>
    </lineage>
</organism>
<reference evidence="1" key="1">
    <citation type="submission" date="2022-12" db="EMBL/GenBank/DDBJ databases">
        <title>Gycomyces niveus sp.nov.,a novel actinomycete isolated from soil in Shouguan.</title>
        <authorList>
            <person name="Yang X."/>
        </authorList>
    </citation>
    <scope>NUCLEOTIDE SEQUENCE</scope>
    <source>
        <strain evidence="1">NEAU-A15</strain>
    </source>
</reference>
<keyword evidence="2" id="KW-1185">Reference proteome</keyword>
<evidence type="ECO:0000313" key="2">
    <source>
        <dbReference type="Proteomes" id="UP001146067"/>
    </source>
</evidence>
<dbReference type="RefSeq" id="WP_270110192.1">
    <property type="nucleotide sequence ID" value="NZ_JAPZVP010000008.1"/>
</dbReference>